<proteinExistence type="predicted"/>
<feature type="domain" description="Ubiquitin-like" evidence="1">
    <location>
        <begin position="1"/>
        <end position="82"/>
    </location>
</feature>
<evidence type="ECO:0000259" key="1">
    <source>
        <dbReference type="PROSITE" id="PS50053"/>
    </source>
</evidence>
<evidence type="ECO:0000313" key="2">
    <source>
        <dbReference type="EMBL" id="CAK9112943.1"/>
    </source>
</evidence>
<dbReference type="EMBL" id="CAXAMM010044073">
    <property type="protein sequence ID" value="CAK9112980.1"/>
    <property type="molecule type" value="Genomic_DNA"/>
</dbReference>
<protein>
    <recommendedName>
        <fullName evidence="1">Ubiquitin-like domain-containing protein</fullName>
    </recommendedName>
</protein>
<accession>A0ABP0SL99</accession>
<dbReference type="PROSITE" id="PS50053">
    <property type="entry name" value="UBIQUITIN_2"/>
    <property type="match status" value="1"/>
</dbReference>
<reference evidence="3 4" key="1">
    <citation type="submission" date="2024-02" db="EMBL/GenBank/DDBJ databases">
        <authorList>
            <person name="Chen Y."/>
            <person name="Shah S."/>
            <person name="Dougan E. K."/>
            <person name="Thang M."/>
            <person name="Chan C."/>
        </authorList>
    </citation>
    <scope>NUCLEOTIDE SEQUENCE [LARGE SCALE GENOMIC DNA]</scope>
</reference>
<organism evidence="3 4">
    <name type="scientific">Durusdinium trenchii</name>
    <dbReference type="NCBI Taxonomy" id="1381693"/>
    <lineage>
        <taxon>Eukaryota</taxon>
        <taxon>Sar</taxon>
        <taxon>Alveolata</taxon>
        <taxon>Dinophyceae</taxon>
        <taxon>Suessiales</taxon>
        <taxon>Symbiodiniaceae</taxon>
        <taxon>Durusdinium</taxon>
    </lineage>
</organism>
<dbReference type="Proteomes" id="UP001642464">
    <property type="component" value="Unassembled WGS sequence"/>
</dbReference>
<sequence length="106" mass="11648">MKIVVRQISGQVAEIDVRPDATLKELKRHLRSSILCDQLTRQLATIEVVLGVSKLEDDEATVAELGINAGTEVQVLFSILPGPKLTLETFLSCLFVCSWLKPTLAD</sequence>
<keyword evidence="4" id="KW-1185">Reference proteome</keyword>
<dbReference type="SUPFAM" id="SSF54236">
    <property type="entry name" value="Ubiquitin-like"/>
    <property type="match status" value="1"/>
</dbReference>
<gene>
    <name evidence="2" type="ORF">SCF082_LOCUS52362</name>
    <name evidence="3" type="ORF">SCF082_LOCUS52377</name>
</gene>
<comment type="caution">
    <text evidence="3">The sequence shown here is derived from an EMBL/GenBank/DDBJ whole genome shotgun (WGS) entry which is preliminary data.</text>
</comment>
<dbReference type="InterPro" id="IPR029071">
    <property type="entry name" value="Ubiquitin-like_domsf"/>
</dbReference>
<dbReference type="InterPro" id="IPR000626">
    <property type="entry name" value="Ubiquitin-like_dom"/>
</dbReference>
<dbReference type="Gene3D" id="3.10.20.90">
    <property type="entry name" value="Phosphatidylinositol 3-kinase Catalytic Subunit, Chain A, domain 1"/>
    <property type="match status" value="1"/>
</dbReference>
<dbReference type="EMBL" id="CAXAMM010044062">
    <property type="protein sequence ID" value="CAK9112943.1"/>
    <property type="molecule type" value="Genomic_DNA"/>
</dbReference>
<name>A0ABP0SL99_9DINO</name>
<evidence type="ECO:0000313" key="4">
    <source>
        <dbReference type="Proteomes" id="UP001642464"/>
    </source>
</evidence>
<evidence type="ECO:0000313" key="3">
    <source>
        <dbReference type="EMBL" id="CAK9112980.1"/>
    </source>
</evidence>